<keyword evidence="2" id="KW-0808">Transferase</keyword>
<dbReference type="OrthoDB" id="189226at2759"/>
<keyword evidence="6" id="KW-1185">Reference proteome</keyword>
<dbReference type="Pfam" id="PF16076">
    <property type="entry name" value="Acyltransf_C"/>
    <property type="match status" value="1"/>
</dbReference>
<evidence type="ECO:0000313" key="6">
    <source>
        <dbReference type="Proteomes" id="UP000184267"/>
    </source>
</evidence>
<accession>A0A1M2VYL4</accession>
<dbReference type="InterPro" id="IPR002123">
    <property type="entry name" value="Plipid/glycerol_acylTrfase"/>
</dbReference>
<dbReference type="GO" id="GO:0016746">
    <property type="term" value="F:acyltransferase activity"/>
    <property type="evidence" value="ECO:0007669"/>
    <property type="project" value="UniProtKB-KW"/>
</dbReference>
<dbReference type="SUPFAM" id="SSF69593">
    <property type="entry name" value="Glycerol-3-phosphate (1)-acyltransferase"/>
    <property type="match status" value="1"/>
</dbReference>
<dbReference type="SMART" id="SM00563">
    <property type="entry name" value="PlsC"/>
    <property type="match status" value="1"/>
</dbReference>
<dbReference type="STRING" id="154538.A0A1M2VYL4"/>
<evidence type="ECO:0000313" key="5">
    <source>
        <dbReference type="EMBL" id="OJT12630.1"/>
    </source>
</evidence>
<dbReference type="PANTHER" id="PTHR10983:SF16">
    <property type="entry name" value="LYSOCARDIOLIPIN ACYLTRANSFERASE 1"/>
    <property type="match status" value="1"/>
</dbReference>
<dbReference type="EMBL" id="MNAD01000475">
    <property type="protein sequence ID" value="OJT12630.1"/>
    <property type="molecule type" value="Genomic_DNA"/>
</dbReference>
<organism evidence="5 6">
    <name type="scientific">Trametes pubescens</name>
    <name type="common">White-rot fungus</name>
    <dbReference type="NCBI Taxonomy" id="154538"/>
    <lineage>
        <taxon>Eukaryota</taxon>
        <taxon>Fungi</taxon>
        <taxon>Dikarya</taxon>
        <taxon>Basidiomycota</taxon>
        <taxon>Agaricomycotina</taxon>
        <taxon>Agaricomycetes</taxon>
        <taxon>Polyporales</taxon>
        <taxon>Polyporaceae</taxon>
        <taxon>Trametes</taxon>
    </lineage>
</organism>
<keyword evidence="3" id="KW-0012">Acyltransferase</keyword>
<dbReference type="Pfam" id="PF01553">
    <property type="entry name" value="Acyltransferase"/>
    <property type="match status" value="1"/>
</dbReference>
<dbReference type="InterPro" id="IPR032098">
    <property type="entry name" value="Acyltransf_C"/>
</dbReference>
<comment type="caution">
    <text evidence="5">The sequence shown here is derived from an EMBL/GenBank/DDBJ whole genome shotgun (WGS) entry which is preliminary data.</text>
</comment>
<evidence type="ECO:0000256" key="3">
    <source>
        <dbReference type="ARBA" id="ARBA00023315"/>
    </source>
</evidence>
<sequence length="311" mass="35290">MSQWFAPTKLVLSFETEGKGKFSPEEIETLVQRDKHGTVVGLNLPQKTVLIANHQVRAISPSWRPGSHSLGYQVYADWIYAWALTYYMGTHKDVFIVLKKSLKWVPVLGWGMQFFNFIFLARSWASDRLQLTQSLSWLAHRAEKEDSPLTFILYPEGTLVSKDTRPISKKYADKLGIDYYTLRSLFCDGVPPPAVHLHIRKFDVNREVPIGDVSASNPSKLANGAGGTSAVEVDIPEAEREAFELWLRDLWREKDRLMGRFLDTGSLDASSTSGKPVEITVPLRLKHRYEVLDAFCFFVPAVAGWAWAKVR</sequence>
<evidence type="ECO:0000256" key="1">
    <source>
        <dbReference type="ARBA" id="ARBA00008655"/>
    </source>
</evidence>
<dbReference type="Proteomes" id="UP000184267">
    <property type="component" value="Unassembled WGS sequence"/>
</dbReference>
<reference evidence="5 6" key="1">
    <citation type="submission" date="2016-10" db="EMBL/GenBank/DDBJ databases">
        <title>Genome sequence of the basidiomycete white-rot fungus Trametes pubescens.</title>
        <authorList>
            <person name="Makela M.R."/>
            <person name="Granchi Z."/>
            <person name="Peng M."/>
            <person name="De Vries R.P."/>
            <person name="Grigoriev I."/>
            <person name="Riley R."/>
            <person name="Hilden K."/>
        </authorList>
    </citation>
    <scope>NUCLEOTIDE SEQUENCE [LARGE SCALE GENOMIC DNA]</scope>
    <source>
        <strain evidence="5 6">FBCC735</strain>
    </source>
</reference>
<gene>
    <name evidence="5" type="ORF">TRAPUB_10871</name>
</gene>
<proteinExistence type="inferred from homology"/>
<evidence type="ECO:0000259" key="4">
    <source>
        <dbReference type="SMART" id="SM00563"/>
    </source>
</evidence>
<name>A0A1M2VYL4_TRAPU</name>
<dbReference type="AlphaFoldDB" id="A0A1M2VYL4"/>
<dbReference type="CDD" id="cd07990">
    <property type="entry name" value="LPLAT_LCLAT1-like"/>
    <property type="match status" value="1"/>
</dbReference>
<dbReference type="PANTHER" id="PTHR10983">
    <property type="entry name" value="1-ACYLGLYCEROL-3-PHOSPHATE ACYLTRANSFERASE-RELATED"/>
    <property type="match status" value="1"/>
</dbReference>
<protein>
    <recommendedName>
        <fullName evidence="4">Phospholipid/glycerol acyltransferase domain-containing protein</fullName>
    </recommendedName>
</protein>
<comment type="similarity">
    <text evidence="1">Belongs to the 1-acyl-sn-glycerol-3-phosphate acyltransferase family.</text>
</comment>
<feature type="domain" description="Phospholipid/glycerol acyltransferase" evidence="4">
    <location>
        <begin position="48"/>
        <end position="188"/>
    </location>
</feature>
<dbReference type="GO" id="GO:0036149">
    <property type="term" value="P:phosphatidylinositol acyl-chain remodeling"/>
    <property type="evidence" value="ECO:0007669"/>
    <property type="project" value="TreeGrafter"/>
</dbReference>
<dbReference type="OMA" id="SITKYHE"/>
<dbReference type="GO" id="GO:0005783">
    <property type="term" value="C:endoplasmic reticulum"/>
    <property type="evidence" value="ECO:0007669"/>
    <property type="project" value="TreeGrafter"/>
</dbReference>
<evidence type="ECO:0000256" key="2">
    <source>
        <dbReference type="ARBA" id="ARBA00022679"/>
    </source>
</evidence>